<keyword evidence="2" id="KW-1185">Reference proteome</keyword>
<evidence type="ECO:0000313" key="1">
    <source>
        <dbReference type="EMBL" id="PKU77443.1"/>
    </source>
</evidence>
<dbReference type="Proteomes" id="UP000233837">
    <property type="component" value="Unassembled WGS sequence"/>
</dbReference>
<organism evidence="1 2">
    <name type="scientific">Dendrobium catenatum</name>
    <dbReference type="NCBI Taxonomy" id="906689"/>
    <lineage>
        <taxon>Eukaryota</taxon>
        <taxon>Viridiplantae</taxon>
        <taxon>Streptophyta</taxon>
        <taxon>Embryophyta</taxon>
        <taxon>Tracheophyta</taxon>
        <taxon>Spermatophyta</taxon>
        <taxon>Magnoliopsida</taxon>
        <taxon>Liliopsida</taxon>
        <taxon>Asparagales</taxon>
        <taxon>Orchidaceae</taxon>
        <taxon>Epidendroideae</taxon>
        <taxon>Malaxideae</taxon>
        <taxon>Dendrobiinae</taxon>
        <taxon>Dendrobium</taxon>
    </lineage>
</organism>
<dbReference type="InterPro" id="IPR036691">
    <property type="entry name" value="Endo/exonu/phosph_ase_sf"/>
</dbReference>
<proteinExistence type="predicted"/>
<dbReference type="SUPFAM" id="SSF56219">
    <property type="entry name" value="DNase I-like"/>
    <property type="match status" value="1"/>
</dbReference>
<reference evidence="1 2" key="1">
    <citation type="journal article" date="2016" name="Sci. Rep.">
        <title>The Dendrobium catenatum Lindl. genome sequence provides insights into polysaccharide synthase, floral development and adaptive evolution.</title>
        <authorList>
            <person name="Zhang G.Q."/>
            <person name="Xu Q."/>
            <person name="Bian C."/>
            <person name="Tsai W.C."/>
            <person name="Yeh C.M."/>
            <person name="Liu K.W."/>
            <person name="Yoshida K."/>
            <person name="Zhang L.S."/>
            <person name="Chang S.B."/>
            <person name="Chen F."/>
            <person name="Shi Y."/>
            <person name="Su Y.Y."/>
            <person name="Zhang Y.Q."/>
            <person name="Chen L.J."/>
            <person name="Yin Y."/>
            <person name="Lin M."/>
            <person name="Huang H."/>
            <person name="Deng H."/>
            <person name="Wang Z.W."/>
            <person name="Zhu S.L."/>
            <person name="Zhao X."/>
            <person name="Deng C."/>
            <person name="Niu S.C."/>
            <person name="Huang J."/>
            <person name="Wang M."/>
            <person name="Liu G.H."/>
            <person name="Yang H.J."/>
            <person name="Xiao X.J."/>
            <person name="Hsiao Y.Y."/>
            <person name="Wu W.L."/>
            <person name="Chen Y.Y."/>
            <person name="Mitsuda N."/>
            <person name="Ohme-Takagi M."/>
            <person name="Luo Y.B."/>
            <person name="Van de Peer Y."/>
            <person name="Liu Z.J."/>
        </authorList>
    </citation>
    <scope>NUCLEOTIDE SEQUENCE [LARGE SCALE GENOMIC DNA]</scope>
    <source>
        <tissue evidence="1">The whole plant</tissue>
    </source>
</reference>
<reference evidence="1 2" key="2">
    <citation type="journal article" date="2017" name="Nature">
        <title>The Apostasia genome and the evolution of orchids.</title>
        <authorList>
            <person name="Zhang G.Q."/>
            <person name="Liu K.W."/>
            <person name="Li Z."/>
            <person name="Lohaus R."/>
            <person name="Hsiao Y.Y."/>
            <person name="Niu S.C."/>
            <person name="Wang J.Y."/>
            <person name="Lin Y.C."/>
            <person name="Xu Q."/>
            <person name="Chen L.J."/>
            <person name="Yoshida K."/>
            <person name="Fujiwara S."/>
            <person name="Wang Z.W."/>
            <person name="Zhang Y.Q."/>
            <person name="Mitsuda N."/>
            <person name="Wang M."/>
            <person name="Liu G.H."/>
            <person name="Pecoraro L."/>
            <person name="Huang H.X."/>
            <person name="Xiao X.J."/>
            <person name="Lin M."/>
            <person name="Wu X.Y."/>
            <person name="Wu W.L."/>
            <person name="Chen Y.Y."/>
            <person name="Chang S.B."/>
            <person name="Sakamoto S."/>
            <person name="Ohme-Takagi M."/>
            <person name="Yagi M."/>
            <person name="Zeng S.J."/>
            <person name="Shen C.Y."/>
            <person name="Yeh C.M."/>
            <person name="Luo Y.B."/>
            <person name="Tsai W.C."/>
            <person name="Van de Peer Y."/>
            <person name="Liu Z.J."/>
        </authorList>
    </citation>
    <scope>NUCLEOTIDE SEQUENCE [LARGE SCALE GENOMIC DNA]</scope>
    <source>
        <tissue evidence="1">The whole plant</tissue>
    </source>
</reference>
<dbReference type="Gene3D" id="3.60.10.10">
    <property type="entry name" value="Endonuclease/exonuclease/phosphatase"/>
    <property type="match status" value="1"/>
</dbReference>
<name>A0A2I0WP58_9ASPA</name>
<accession>A0A2I0WP58</accession>
<dbReference type="PANTHER" id="PTHR33710:SF71">
    <property type="entry name" value="ENDONUCLEASE_EXONUCLEASE_PHOSPHATASE DOMAIN-CONTAINING PROTEIN"/>
    <property type="match status" value="1"/>
</dbReference>
<sequence>MEKFSLPNAFDWEIAIVYADKDRYCRKHVWEDISRYHNMESPLLVGGDFNCIMSHEEKKGGKTFHFSPAANDMGEFMLDNDLIDLGFIGPAFTWTNNKDARSRIFSRLDRFLISSSILDSFQGLKVKHLTRLASDHCPILCIVKEDVRRNYSHWIKFEEVWASYPNA</sequence>
<evidence type="ECO:0000313" key="2">
    <source>
        <dbReference type="Proteomes" id="UP000233837"/>
    </source>
</evidence>
<gene>
    <name evidence="1" type="ORF">MA16_Dca025996</name>
</gene>
<evidence type="ECO:0008006" key="3">
    <source>
        <dbReference type="Google" id="ProtNLM"/>
    </source>
</evidence>
<protein>
    <recommendedName>
        <fullName evidence="3">Threonine dehydratase</fullName>
    </recommendedName>
</protein>
<dbReference type="AlphaFoldDB" id="A0A2I0WP58"/>
<dbReference type="PANTHER" id="PTHR33710">
    <property type="entry name" value="BNAC02G09200D PROTEIN"/>
    <property type="match status" value="1"/>
</dbReference>
<dbReference type="EMBL" id="KZ502497">
    <property type="protein sequence ID" value="PKU77443.1"/>
    <property type="molecule type" value="Genomic_DNA"/>
</dbReference>